<evidence type="ECO:0000259" key="10">
    <source>
        <dbReference type="Pfam" id="PF21000"/>
    </source>
</evidence>
<proteinExistence type="inferred from homology"/>
<feature type="region of interest" description="Disordered" evidence="7">
    <location>
        <begin position="306"/>
        <end position="403"/>
    </location>
</feature>
<dbReference type="InterPro" id="IPR042470">
    <property type="entry name" value="RMI1_N_C_sf"/>
</dbReference>
<sequence>MDVNNRTRQWLNAQHISVPPEWLDACVDFLHDEHRIQGQAIPENNIRQLVLEQWLVTDLKDLKCGSLPSGLCQMHTNTLTGSHALQVESFMDVSKPAYSQLQQLCGKANENALIDESKPTQTNWEPQSGRMLMMDITDGVQLLKAMEYKPISALTPDLPPGTKVMVQGPLLVKLGTLLLKPENIRVLGGEVDALLQTHSRIALLSQAVGEEFPVEAIVQSQDDIAVLGTAEESMGAQTAVARSTTGSICSESLPPQLRGPIDDDHLLEMMDTNEPNFLQPQKYDTLMEDDDIDDELLMEHLDFQGQAAHSNSSGTHLSGLSSTRDHDGHHSAAHVQGADKARYTTSPADHCATHENPSDGRHPSAQPGSVGGRGDGSRVSWPQNLENGGVDCQQSNPNSCKHGVSTVAQGAQATKSDSAQLRHSPINSAFCTALGGHISAAGDSSPHTNQATTHGSMPDSAIDITDEELCRVDDDFEDFAPARKIGRIGHHGDTLQETRCKSTAVGAVSGINCSSGQKKVPPTLCPGLPNTRNVSPDTLSFRQGFAKVEHPEQSFSHVDSLQNMLANSTWSSAVIRGFVSTLTSKLENDKGKLWKLTARLSDGTSSLNVDLGDELLTSLIGFSASQCNEMKARVKHDPAIKDRILSALADCQVKLANLYGVLDIQMQSSHQRPVLVSCRCLTEHDVEEIPTHLEVCKTMDPVPYPELCGADRSKAIGALDCLPFSSLDKVKILLPHITGKRVKFKGFIAAITSEINSGGQSWAMQATVSDGTAYLEVELCDHYVSALLGFTAAESKMVNATDMQQAGSSLRSHLYNLYGVFSVNVEANQQRPIVTSCRPVTQDDLHQLRQTKARLNNQICF</sequence>
<dbReference type="Gene3D" id="2.40.50.510">
    <property type="match status" value="1"/>
</dbReference>
<evidence type="ECO:0000313" key="12">
    <source>
        <dbReference type="RefSeq" id="XP_014674432.1"/>
    </source>
</evidence>
<dbReference type="SMART" id="SM01161">
    <property type="entry name" value="DUF1767"/>
    <property type="match status" value="1"/>
</dbReference>
<dbReference type="Gene3D" id="1.10.8.1020">
    <property type="entry name" value="RecQ-mediated genome instability protein 1, N-terminal domain"/>
    <property type="match status" value="1"/>
</dbReference>
<comment type="function">
    <text evidence="6">Essential component of the RMI complex, a complex that plays an important role in the processing of homologous recombination intermediates to limit DNA crossover formation in cells. Promotes TOP3A binding to double Holliday junctions (DHJ) and hence stimulates TOP3A-mediated dissolution. Required for BLM phosphorylation during mitosis. Within the BLM complex, required for BLM and TOP3A stability.</text>
</comment>
<feature type="compositionally biased region" description="Low complexity" evidence="7">
    <location>
        <begin position="309"/>
        <end position="322"/>
    </location>
</feature>
<dbReference type="Gene3D" id="2.40.50.770">
    <property type="entry name" value="RecQ-mediated genome instability protein Rmi1, C-terminal domain"/>
    <property type="match status" value="1"/>
</dbReference>
<dbReference type="Pfam" id="PF21000">
    <property type="entry name" value="RMI1_N_N"/>
    <property type="match status" value="1"/>
</dbReference>
<dbReference type="Pfam" id="PF08585">
    <property type="entry name" value="RMI1_N_C"/>
    <property type="match status" value="1"/>
</dbReference>
<feature type="compositionally biased region" description="Polar residues" evidence="7">
    <location>
        <begin position="381"/>
        <end position="399"/>
    </location>
</feature>
<evidence type="ECO:0000256" key="6">
    <source>
        <dbReference type="ARBA" id="ARBA00024977"/>
    </source>
</evidence>
<feature type="domain" description="RecQ-mediated genome instability protein 1 C-terminal OB-fold" evidence="9">
    <location>
        <begin position="561"/>
        <end position="689"/>
    </location>
</feature>
<gene>
    <name evidence="12" type="primary">LOC106814612</name>
</gene>
<dbReference type="Gene3D" id="6.10.140.770">
    <property type="match status" value="1"/>
</dbReference>
<feature type="compositionally biased region" description="Basic and acidic residues" evidence="7">
    <location>
        <begin position="351"/>
        <end position="362"/>
    </location>
</feature>
<dbReference type="InterPro" id="IPR049363">
    <property type="entry name" value="RMI1_N"/>
</dbReference>
<evidence type="ECO:0000259" key="9">
    <source>
        <dbReference type="Pfam" id="PF16099"/>
    </source>
</evidence>
<protein>
    <recommendedName>
        <fullName evidence="3">RecQ-mediated genome instability protein 1</fullName>
    </recommendedName>
</protein>
<evidence type="ECO:0000256" key="7">
    <source>
        <dbReference type="SAM" id="MobiDB-lite"/>
    </source>
</evidence>
<comment type="similarity">
    <text evidence="2">Belongs to the RMI1 family.</text>
</comment>
<evidence type="ECO:0000256" key="1">
    <source>
        <dbReference type="ARBA" id="ARBA00004123"/>
    </source>
</evidence>
<evidence type="ECO:0000256" key="5">
    <source>
        <dbReference type="ARBA" id="ARBA00023242"/>
    </source>
</evidence>
<dbReference type="InterPro" id="IPR013894">
    <property type="entry name" value="RMI1_OB"/>
</dbReference>
<dbReference type="Pfam" id="PF16099">
    <property type="entry name" value="RMI1_C"/>
    <property type="match status" value="2"/>
</dbReference>
<feature type="domain" description="RecQ mediated genome instability protein 1 OB-fold" evidence="8">
    <location>
        <begin position="67"/>
        <end position="198"/>
    </location>
</feature>
<dbReference type="GeneID" id="106814612"/>
<evidence type="ECO:0000259" key="8">
    <source>
        <dbReference type="Pfam" id="PF08585"/>
    </source>
</evidence>
<name>A0ABM1EQG1_PRICU</name>
<dbReference type="InterPro" id="IPR032199">
    <property type="entry name" value="RMI1_C"/>
</dbReference>
<evidence type="ECO:0000313" key="11">
    <source>
        <dbReference type="Proteomes" id="UP000695022"/>
    </source>
</evidence>
<accession>A0ABM1EQG1</accession>
<keyword evidence="4" id="KW-0235">DNA replication</keyword>
<dbReference type="InterPro" id="IPR044881">
    <property type="entry name" value="RMI1_N_N_sf"/>
</dbReference>
<reference evidence="12" key="1">
    <citation type="submission" date="2025-08" db="UniProtKB">
        <authorList>
            <consortium name="RefSeq"/>
        </authorList>
    </citation>
    <scope>IDENTIFICATION</scope>
</reference>
<organism evidence="11 12">
    <name type="scientific">Priapulus caudatus</name>
    <name type="common">Priapulid worm</name>
    <dbReference type="NCBI Taxonomy" id="37621"/>
    <lineage>
        <taxon>Eukaryota</taxon>
        <taxon>Metazoa</taxon>
        <taxon>Ecdysozoa</taxon>
        <taxon>Scalidophora</taxon>
        <taxon>Priapulida</taxon>
        <taxon>Priapulimorpha</taxon>
        <taxon>Priapulimorphida</taxon>
        <taxon>Priapulidae</taxon>
        <taxon>Priapulus</taxon>
    </lineage>
</organism>
<dbReference type="Proteomes" id="UP000695022">
    <property type="component" value="Unplaced"/>
</dbReference>
<dbReference type="PANTHER" id="PTHR14790:SF15">
    <property type="entry name" value="RECQ-MEDIATED GENOME INSTABILITY PROTEIN 1"/>
    <property type="match status" value="1"/>
</dbReference>
<evidence type="ECO:0000256" key="2">
    <source>
        <dbReference type="ARBA" id="ARBA00006395"/>
    </source>
</evidence>
<dbReference type="RefSeq" id="XP_014674432.1">
    <property type="nucleotide sequence ID" value="XM_014818946.1"/>
</dbReference>
<feature type="domain" description="RecQ-mediated genome instability protein 1 C-terminal OB-fold" evidence="9">
    <location>
        <begin position="740"/>
        <end position="850"/>
    </location>
</feature>
<keyword evidence="11" id="KW-1185">Reference proteome</keyword>
<comment type="subcellular location">
    <subcellularLocation>
        <location evidence="1">Nucleus</location>
    </subcellularLocation>
</comment>
<feature type="domain" description="RMI1 N-terminal" evidence="10">
    <location>
        <begin position="11"/>
        <end position="61"/>
    </location>
</feature>
<evidence type="ECO:0000256" key="3">
    <source>
        <dbReference type="ARBA" id="ARBA00018987"/>
    </source>
</evidence>
<evidence type="ECO:0000256" key="4">
    <source>
        <dbReference type="ARBA" id="ARBA00022705"/>
    </source>
</evidence>
<keyword evidence="5" id="KW-0539">Nucleus</keyword>
<dbReference type="PANTHER" id="PTHR14790">
    <property type="entry name" value="RECQ-MEDIATED GENOME INSTABILITY PROTEIN 1 RMI1"/>
    <property type="match status" value="1"/>
</dbReference>